<dbReference type="Proteomes" id="UP000706039">
    <property type="component" value="Unassembled WGS sequence"/>
</dbReference>
<comment type="similarity">
    <text evidence="10 11">Belongs to the TonB-dependent receptor family.</text>
</comment>
<dbReference type="InterPro" id="IPR012910">
    <property type="entry name" value="Plug_dom"/>
</dbReference>
<dbReference type="InterPro" id="IPR036942">
    <property type="entry name" value="Beta-barrel_TonB_sf"/>
</dbReference>
<reference evidence="14 15" key="1">
    <citation type="submission" date="2021-08" db="EMBL/GenBank/DDBJ databases">
        <authorList>
            <person name="Tuo L."/>
        </authorList>
    </citation>
    <scope>NUCLEOTIDE SEQUENCE [LARGE SCALE GENOMIC DNA]</scope>
    <source>
        <strain evidence="14 15">JCM 31229</strain>
    </source>
</reference>
<keyword evidence="2 10" id="KW-0813">Transport</keyword>
<comment type="caution">
    <text evidence="14">The sequence shown here is derived from an EMBL/GenBank/DDBJ whole genome shotgun (WGS) entry which is preliminary data.</text>
</comment>
<dbReference type="Pfam" id="PF07715">
    <property type="entry name" value="Plug"/>
    <property type="match status" value="1"/>
</dbReference>
<evidence type="ECO:0000256" key="11">
    <source>
        <dbReference type="RuleBase" id="RU003357"/>
    </source>
</evidence>
<evidence type="ECO:0000313" key="15">
    <source>
        <dbReference type="Proteomes" id="UP000706039"/>
    </source>
</evidence>
<dbReference type="Gene3D" id="2.170.130.10">
    <property type="entry name" value="TonB-dependent receptor, plug domain"/>
    <property type="match status" value="1"/>
</dbReference>
<keyword evidence="4" id="KW-0406">Ion transport</keyword>
<feature type="chain" id="PRO_5045959982" evidence="12">
    <location>
        <begin position="29"/>
        <end position="1070"/>
    </location>
</feature>
<keyword evidence="4" id="KW-0410">Iron transport</keyword>
<evidence type="ECO:0000256" key="4">
    <source>
        <dbReference type="ARBA" id="ARBA00022496"/>
    </source>
</evidence>
<keyword evidence="8 10" id="KW-0472">Membrane</keyword>
<name>A0ABS7PRU4_9SPHN</name>
<evidence type="ECO:0000256" key="7">
    <source>
        <dbReference type="ARBA" id="ARBA00023077"/>
    </source>
</evidence>
<dbReference type="EMBL" id="JAINVV010000008">
    <property type="protein sequence ID" value="MBY8823986.1"/>
    <property type="molecule type" value="Genomic_DNA"/>
</dbReference>
<evidence type="ECO:0000256" key="10">
    <source>
        <dbReference type="PROSITE-ProRule" id="PRU01360"/>
    </source>
</evidence>
<evidence type="ECO:0000256" key="5">
    <source>
        <dbReference type="ARBA" id="ARBA00022692"/>
    </source>
</evidence>
<dbReference type="SMART" id="SM00965">
    <property type="entry name" value="STN"/>
    <property type="match status" value="1"/>
</dbReference>
<keyword evidence="6" id="KW-0408">Iron</keyword>
<gene>
    <name evidence="14" type="ORF">K7G82_16900</name>
</gene>
<proteinExistence type="inferred from homology"/>
<evidence type="ECO:0000256" key="9">
    <source>
        <dbReference type="ARBA" id="ARBA00023237"/>
    </source>
</evidence>
<dbReference type="Pfam" id="PF07660">
    <property type="entry name" value="STN"/>
    <property type="match status" value="1"/>
</dbReference>
<feature type="signal peptide" evidence="12">
    <location>
        <begin position="1"/>
        <end position="28"/>
    </location>
</feature>
<keyword evidence="14" id="KW-0675">Receptor</keyword>
<keyword evidence="9 10" id="KW-0998">Cell outer membrane</keyword>
<evidence type="ECO:0000313" key="14">
    <source>
        <dbReference type="EMBL" id="MBY8823986.1"/>
    </source>
</evidence>
<dbReference type="PANTHER" id="PTHR47234">
    <property type="match status" value="1"/>
</dbReference>
<keyword evidence="15" id="KW-1185">Reference proteome</keyword>
<keyword evidence="3 10" id="KW-1134">Transmembrane beta strand</keyword>
<sequence length="1070" mass="112765">MSFRSIQLHGLSAAAVVASIVVATPAVAQAKRFDLAAQPAATGVAAFARQADVQVLISAGDARGRRTNAVRGAMTVPQALDQLLRGTGLVARMTGAQTYSVVAAAQAAAVEAPATDDAEADPILVTGSRIRTAANDAPAPVSVVPATEILGKTGRTALGDELNELPQFRSTLSQASSTGNQPPSQVGLNQLDLRGLGTSRTLVLQNGRRHVSGSQVVSQPDVNAIPVELLDHVEILTGGASAVYGADAIAGVVNFVLKDDFEGLAARAQGGISARGDAGAYMGSITAGTNFGGGRGNIAASVAYARRNQLRYDAREFSANQASFVPNVLDTDRTRPAGSPPDGIPDQILITKLRLLATSNGGTIVRSTATNPPGIYRFAPDGSLNLANFGNGHFLPLAPVSDGGDGLNSIGTSTLMPDNERFSVNLVGHYDLSDSLRFFIEGKGVWQNASTWGQGTSSSLTLSTSNPFLTQQAQAMLATLIPGGGTFAMSRINDDLGVQGERTKRTTLRGVAGLKGDLSDRWSFELSYNYGRTEVTSDFFNSIYPARMALAADAVRDTAGVLGTRDAIVCRARLQAGGVPTGNAAIDTCVAANVFGNGSIDAAARKYLTVDTRATGLLQQHVVGGFVTGDTDGFFRLPGGPVKLVAGFEYRDESTRYSPDPRDLAGQTSFTGFQPIKGSLDVIEGYGEMKLPLLADMPGARLLELSGAVRVAKYSLDGVNTEVSWGGGAVYEPIEGLRFRGSYQRAARAPNLAELFQPTVGTRFSVFDPCSVGNVNQGTGTRANNCLALGIPAGFVAGTIGSTVPGSTGGNPNLDVEKGTTWTLGMVLTPRFLPGFSLTVDYYNIELTDAITSIPVNTIINQCVDSPTIDNVFCPLITRDPTTHEITDIAQRAVNLTKLTASGVDVEARYGFPVGPVRVDLRAVGSYVIDRDDYLSPTQPDFPTQQVETVSRPRIAANLGTTLTYGAFSLDHDLRYFSSQYRGPVANFKSVGGQPALNPDSLPPEYRKTGSRFVHDLRMGAMINDRSEFYIGIDNLFDSKPPLGIYGAGFGGANFDNVGRFFYSGISLKF</sequence>
<dbReference type="Gene3D" id="2.40.170.20">
    <property type="entry name" value="TonB-dependent receptor, beta-barrel domain"/>
    <property type="match status" value="1"/>
</dbReference>
<dbReference type="Gene3D" id="3.55.50.30">
    <property type="match status" value="1"/>
</dbReference>
<organism evidence="14 15">
    <name type="scientific">Sphingomonas colocasiae</name>
    <dbReference type="NCBI Taxonomy" id="1848973"/>
    <lineage>
        <taxon>Bacteria</taxon>
        <taxon>Pseudomonadati</taxon>
        <taxon>Pseudomonadota</taxon>
        <taxon>Alphaproteobacteria</taxon>
        <taxon>Sphingomonadales</taxon>
        <taxon>Sphingomonadaceae</taxon>
        <taxon>Sphingomonas</taxon>
    </lineage>
</organism>
<keyword evidence="5 10" id="KW-0812">Transmembrane</keyword>
<dbReference type="InterPro" id="IPR039426">
    <property type="entry name" value="TonB-dep_rcpt-like"/>
</dbReference>
<protein>
    <submittedName>
        <fullName evidence="14">TonB-dependent receptor</fullName>
    </submittedName>
</protein>
<dbReference type="Pfam" id="PF00593">
    <property type="entry name" value="TonB_dep_Rec_b-barrel"/>
    <property type="match status" value="1"/>
</dbReference>
<evidence type="ECO:0000256" key="2">
    <source>
        <dbReference type="ARBA" id="ARBA00022448"/>
    </source>
</evidence>
<evidence type="ECO:0000259" key="13">
    <source>
        <dbReference type="SMART" id="SM00965"/>
    </source>
</evidence>
<dbReference type="SUPFAM" id="SSF56935">
    <property type="entry name" value="Porins"/>
    <property type="match status" value="1"/>
</dbReference>
<evidence type="ECO:0000256" key="8">
    <source>
        <dbReference type="ARBA" id="ARBA00023136"/>
    </source>
</evidence>
<dbReference type="InterPro" id="IPR000531">
    <property type="entry name" value="Beta-barrel_TonB"/>
</dbReference>
<evidence type="ECO:0000256" key="3">
    <source>
        <dbReference type="ARBA" id="ARBA00022452"/>
    </source>
</evidence>
<evidence type="ECO:0000256" key="1">
    <source>
        <dbReference type="ARBA" id="ARBA00004571"/>
    </source>
</evidence>
<accession>A0ABS7PRU4</accession>
<evidence type="ECO:0000256" key="6">
    <source>
        <dbReference type="ARBA" id="ARBA00023004"/>
    </source>
</evidence>
<evidence type="ECO:0000256" key="12">
    <source>
        <dbReference type="SAM" id="SignalP"/>
    </source>
</evidence>
<dbReference type="InterPro" id="IPR037066">
    <property type="entry name" value="Plug_dom_sf"/>
</dbReference>
<keyword evidence="7 11" id="KW-0798">TonB box</keyword>
<dbReference type="PANTHER" id="PTHR47234:SF2">
    <property type="entry name" value="TONB-DEPENDENT RECEPTOR"/>
    <property type="match status" value="1"/>
</dbReference>
<feature type="domain" description="Secretin/TonB short N-terminal" evidence="13">
    <location>
        <begin position="53"/>
        <end position="104"/>
    </location>
</feature>
<comment type="subcellular location">
    <subcellularLocation>
        <location evidence="1 10">Cell outer membrane</location>
        <topology evidence="1 10">Multi-pass membrane protein</topology>
    </subcellularLocation>
</comment>
<dbReference type="InterPro" id="IPR011662">
    <property type="entry name" value="Secretin/TonB_short_N"/>
</dbReference>
<dbReference type="RefSeq" id="WP_222991089.1">
    <property type="nucleotide sequence ID" value="NZ_JAINVV010000008.1"/>
</dbReference>
<keyword evidence="12" id="KW-0732">Signal</keyword>
<dbReference type="PROSITE" id="PS52016">
    <property type="entry name" value="TONB_DEPENDENT_REC_3"/>
    <property type="match status" value="1"/>
</dbReference>